<dbReference type="SUPFAM" id="SSF88946">
    <property type="entry name" value="Sigma2 domain of RNA polymerase sigma factors"/>
    <property type="match status" value="1"/>
</dbReference>
<reference evidence="6 7" key="1">
    <citation type="submission" date="2018-02" db="EMBL/GenBank/DDBJ databases">
        <title>Sphingobacterium KA21.</title>
        <authorList>
            <person name="Vasarhelyi B.M."/>
            <person name="Deshmukh S."/>
            <person name="Balint B."/>
            <person name="Kukolya J."/>
        </authorList>
    </citation>
    <scope>NUCLEOTIDE SEQUENCE [LARGE SCALE GENOMIC DNA]</scope>
    <source>
        <strain evidence="6 7">Ka21</strain>
    </source>
</reference>
<dbReference type="InterPro" id="IPR013324">
    <property type="entry name" value="RNA_pol_sigma_r3/r4-like"/>
</dbReference>
<protein>
    <submittedName>
        <fullName evidence="6">RNA polymerase sigma-70 factor</fullName>
    </submittedName>
</protein>
<dbReference type="Pfam" id="PF08281">
    <property type="entry name" value="Sigma70_r4_2"/>
    <property type="match status" value="1"/>
</dbReference>
<proteinExistence type="inferred from homology"/>
<sequence length="203" mass="24005">MNARKKKLPENSTQTDQELWHEVQFNNCALSFSTLFDRYWSTLYTSAFFYIEDKEKSEEITHDILLNLWQKREKLHIQSFSAYLRAAARYHVYKVLKAQKSSVITYTADWEQITVPLVLNEGENNIRHEETSKYILGIVQNLPARCREIFLLSRMDNMTNEEIAVKLGISKRTVENQITTALHYIRRQLHVLATIIILLLNYY</sequence>
<dbReference type="InterPro" id="IPR014327">
    <property type="entry name" value="RNA_pol_sigma70_bacteroid"/>
</dbReference>
<keyword evidence="7" id="KW-1185">Reference proteome</keyword>
<evidence type="ECO:0000256" key="2">
    <source>
        <dbReference type="ARBA" id="ARBA00023015"/>
    </source>
</evidence>
<organism evidence="6 7">
    <name type="scientific">Sphingobacterium pedocola</name>
    <dbReference type="NCBI Taxonomy" id="2082722"/>
    <lineage>
        <taxon>Bacteria</taxon>
        <taxon>Pseudomonadati</taxon>
        <taxon>Bacteroidota</taxon>
        <taxon>Sphingobacteriia</taxon>
        <taxon>Sphingobacteriales</taxon>
        <taxon>Sphingobacteriaceae</taxon>
        <taxon>Sphingobacterium</taxon>
    </lineage>
</organism>
<keyword evidence="3" id="KW-0731">Sigma factor</keyword>
<evidence type="ECO:0000256" key="4">
    <source>
        <dbReference type="ARBA" id="ARBA00023163"/>
    </source>
</evidence>
<dbReference type="PANTHER" id="PTHR43133:SF46">
    <property type="entry name" value="RNA POLYMERASE SIGMA-70 FACTOR ECF SUBFAMILY"/>
    <property type="match status" value="1"/>
</dbReference>
<dbReference type="InterPro" id="IPR013249">
    <property type="entry name" value="RNA_pol_sigma70_r4_t2"/>
</dbReference>
<comment type="similarity">
    <text evidence="1">Belongs to the sigma-70 factor family. ECF subfamily.</text>
</comment>
<evidence type="ECO:0000256" key="3">
    <source>
        <dbReference type="ARBA" id="ARBA00023082"/>
    </source>
</evidence>
<dbReference type="InterPro" id="IPR039425">
    <property type="entry name" value="RNA_pol_sigma-70-like"/>
</dbReference>
<dbReference type="Proteomes" id="UP000618319">
    <property type="component" value="Unassembled WGS sequence"/>
</dbReference>
<name>A0ABR9T602_9SPHI</name>
<dbReference type="InterPro" id="IPR036388">
    <property type="entry name" value="WH-like_DNA-bd_sf"/>
</dbReference>
<evidence type="ECO:0000313" key="6">
    <source>
        <dbReference type="EMBL" id="MBE8720768.1"/>
    </source>
</evidence>
<dbReference type="SUPFAM" id="SSF88659">
    <property type="entry name" value="Sigma3 and sigma4 domains of RNA polymerase sigma factors"/>
    <property type="match status" value="1"/>
</dbReference>
<dbReference type="PANTHER" id="PTHR43133">
    <property type="entry name" value="RNA POLYMERASE ECF-TYPE SIGMA FACTO"/>
    <property type="match status" value="1"/>
</dbReference>
<dbReference type="NCBIfam" id="TIGR02985">
    <property type="entry name" value="Sig70_bacteroi1"/>
    <property type="match status" value="1"/>
</dbReference>
<feature type="domain" description="RNA polymerase sigma factor 70 region 4 type 2" evidence="5">
    <location>
        <begin position="135"/>
        <end position="181"/>
    </location>
</feature>
<dbReference type="RefSeq" id="WP_196940587.1">
    <property type="nucleotide sequence ID" value="NZ_MU158691.1"/>
</dbReference>
<gene>
    <name evidence="6" type="ORF">C4F40_08530</name>
</gene>
<dbReference type="InterPro" id="IPR013325">
    <property type="entry name" value="RNA_pol_sigma_r2"/>
</dbReference>
<dbReference type="NCBIfam" id="TIGR02937">
    <property type="entry name" value="sigma70-ECF"/>
    <property type="match status" value="1"/>
</dbReference>
<dbReference type="InterPro" id="IPR014284">
    <property type="entry name" value="RNA_pol_sigma-70_dom"/>
</dbReference>
<evidence type="ECO:0000256" key="1">
    <source>
        <dbReference type="ARBA" id="ARBA00010641"/>
    </source>
</evidence>
<comment type="caution">
    <text evidence="6">The sequence shown here is derived from an EMBL/GenBank/DDBJ whole genome shotgun (WGS) entry which is preliminary data.</text>
</comment>
<dbReference type="Gene3D" id="1.10.10.10">
    <property type="entry name" value="Winged helix-like DNA-binding domain superfamily/Winged helix DNA-binding domain"/>
    <property type="match status" value="1"/>
</dbReference>
<evidence type="ECO:0000259" key="5">
    <source>
        <dbReference type="Pfam" id="PF08281"/>
    </source>
</evidence>
<dbReference type="Gene3D" id="1.10.1740.10">
    <property type="match status" value="1"/>
</dbReference>
<accession>A0ABR9T602</accession>
<keyword evidence="2" id="KW-0805">Transcription regulation</keyword>
<evidence type="ECO:0000313" key="7">
    <source>
        <dbReference type="Proteomes" id="UP000618319"/>
    </source>
</evidence>
<dbReference type="EMBL" id="PSKQ01000018">
    <property type="protein sequence ID" value="MBE8720768.1"/>
    <property type="molecule type" value="Genomic_DNA"/>
</dbReference>
<keyword evidence="4" id="KW-0804">Transcription</keyword>